<accession>A0AAV4TPK7</accession>
<proteinExistence type="predicted"/>
<sequence length="102" mass="11347">MFVTRNKLYSILSGSVPEQRTIKNFKNQGDLDDDCNVQHLASSRTKSRAFHLEEGLDFWGGSIDNKDASAKFQVTLVTYRLRRPPSGKRGKGETAAKGAACR</sequence>
<keyword evidence="3" id="KW-1185">Reference proteome</keyword>
<dbReference type="Proteomes" id="UP001054945">
    <property type="component" value="Unassembled WGS sequence"/>
</dbReference>
<reference evidence="2 3" key="1">
    <citation type="submission" date="2021-06" db="EMBL/GenBank/DDBJ databases">
        <title>Caerostris extrusa draft genome.</title>
        <authorList>
            <person name="Kono N."/>
            <person name="Arakawa K."/>
        </authorList>
    </citation>
    <scope>NUCLEOTIDE SEQUENCE [LARGE SCALE GENOMIC DNA]</scope>
</reference>
<dbReference type="EMBL" id="BPLR01011480">
    <property type="protein sequence ID" value="GIY46775.1"/>
    <property type="molecule type" value="Genomic_DNA"/>
</dbReference>
<evidence type="ECO:0000313" key="3">
    <source>
        <dbReference type="Proteomes" id="UP001054945"/>
    </source>
</evidence>
<protein>
    <submittedName>
        <fullName evidence="2">Uncharacterized protein</fullName>
    </submittedName>
</protein>
<evidence type="ECO:0000256" key="1">
    <source>
        <dbReference type="SAM" id="MobiDB-lite"/>
    </source>
</evidence>
<feature type="region of interest" description="Disordered" evidence="1">
    <location>
        <begin position="83"/>
        <end position="102"/>
    </location>
</feature>
<dbReference type="AlphaFoldDB" id="A0AAV4TPK7"/>
<evidence type="ECO:0000313" key="2">
    <source>
        <dbReference type="EMBL" id="GIY46775.1"/>
    </source>
</evidence>
<organism evidence="2 3">
    <name type="scientific">Caerostris extrusa</name>
    <name type="common">Bark spider</name>
    <name type="synonym">Caerostris bankana</name>
    <dbReference type="NCBI Taxonomy" id="172846"/>
    <lineage>
        <taxon>Eukaryota</taxon>
        <taxon>Metazoa</taxon>
        <taxon>Ecdysozoa</taxon>
        <taxon>Arthropoda</taxon>
        <taxon>Chelicerata</taxon>
        <taxon>Arachnida</taxon>
        <taxon>Araneae</taxon>
        <taxon>Araneomorphae</taxon>
        <taxon>Entelegynae</taxon>
        <taxon>Araneoidea</taxon>
        <taxon>Araneidae</taxon>
        <taxon>Caerostris</taxon>
    </lineage>
</organism>
<gene>
    <name evidence="2" type="ORF">CEXT_409521</name>
</gene>
<comment type="caution">
    <text evidence="2">The sequence shown here is derived from an EMBL/GenBank/DDBJ whole genome shotgun (WGS) entry which is preliminary data.</text>
</comment>
<name>A0AAV4TPK7_CAEEX</name>